<feature type="transmembrane region" description="Helical" evidence="1">
    <location>
        <begin position="505"/>
        <end position="523"/>
    </location>
</feature>
<feature type="transmembrane region" description="Helical" evidence="1">
    <location>
        <begin position="127"/>
        <end position="147"/>
    </location>
</feature>
<name>A0ABX3HSA2_PAEBO</name>
<organism evidence="2 3">
    <name type="scientific">Paenibacillus borealis</name>
    <dbReference type="NCBI Taxonomy" id="160799"/>
    <lineage>
        <taxon>Bacteria</taxon>
        <taxon>Bacillati</taxon>
        <taxon>Bacillota</taxon>
        <taxon>Bacilli</taxon>
        <taxon>Bacillales</taxon>
        <taxon>Paenibacillaceae</taxon>
        <taxon>Paenibacillus</taxon>
    </lineage>
</organism>
<feature type="transmembrane region" description="Helical" evidence="1">
    <location>
        <begin position="159"/>
        <end position="184"/>
    </location>
</feature>
<keyword evidence="3" id="KW-1185">Reference proteome</keyword>
<evidence type="ECO:0000313" key="2">
    <source>
        <dbReference type="EMBL" id="OMD52997.1"/>
    </source>
</evidence>
<evidence type="ECO:0008006" key="4">
    <source>
        <dbReference type="Google" id="ProtNLM"/>
    </source>
</evidence>
<protein>
    <recommendedName>
        <fullName evidence="4">ABC transporter permease</fullName>
    </recommendedName>
</protein>
<proteinExistence type="predicted"/>
<feature type="transmembrane region" description="Helical" evidence="1">
    <location>
        <begin position="275"/>
        <end position="298"/>
    </location>
</feature>
<sequence>MTRASALNLLSVSLVLVKERIRRASFLWTIVVFACCTYYYFPASDTTGSLTTVIKNSLLDGHYRGTYNSVWMGLLVVLFFNCLLLFGGIFLIRNSIGKDVTLQLEMYYTTSPLNVHQYAESKRLANFLYLALVAMAVEVMALIMQLSRGESYAIEPLSYIAPFVLLILPFIYVLSSVTVCIELLPPLRRNLGNLLLFILSYAYLSIVFAGANKTEINPYFDVTGLQFIVKNVFSQFRQYFALPRPNDPSISFFETIGDYNNTFQMYTMTWEFKFVISRIVIVLVAFIFMHLLVALTSYERIFGTSRTRVKPAKANRSSARKLAKSLVPVNPAYTAPAPEPFKAQFISIIPYELRIAFRGSEKLMLLVLPLLAAQYFPSIYSLHAIGFRLASLMPLFILSGSGFHKQEAYIYATVAYKNKYYFSKIIMYILLLALFFSGTLFNLFVHAQYAGILSLIVGITFAVASASLTVVVPPNLFNVLYMLMWYMGIIQKIEVLNVYSNSGNGWITGFYGAAALLMMVFSYKKI</sequence>
<dbReference type="Proteomes" id="UP000187412">
    <property type="component" value="Unassembled WGS sequence"/>
</dbReference>
<dbReference type="EMBL" id="MPTB01000002">
    <property type="protein sequence ID" value="OMD52997.1"/>
    <property type="molecule type" value="Genomic_DNA"/>
</dbReference>
<comment type="caution">
    <text evidence="2">The sequence shown here is derived from an EMBL/GenBank/DDBJ whole genome shotgun (WGS) entry which is preliminary data.</text>
</comment>
<feature type="transmembrane region" description="Helical" evidence="1">
    <location>
        <begin position="425"/>
        <end position="445"/>
    </location>
</feature>
<evidence type="ECO:0000256" key="1">
    <source>
        <dbReference type="SAM" id="Phobius"/>
    </source>
</evidence>
<dbReference type="PROSITE" id="PS51257">
    <property type="entry name" value="PROKAR_LIPOPROTEIN"/>
    <property type="match status" value="1"/>
</dbReference>
<feature type="transmembrane region" description="Helical" evidence="1">
    <location>
        <begin position="191"/>
        <end position="211"/>
    </location>
</feature>
<reference evidence="2 3" key="1">
    <citation type="submission" date="2016-10" db="EMBL/GenBank/DDBJ databases">
        <title>Paenibacillus species isolates.</title>
        <authorList>
            <person name="Beno S.M."/>
        </authorList>
    </citation>
    <scope>NUCLEOTIDE SEQUENCE [LARGE SCALE GENOMIC DNA]</scope>
    <source>
        <strain evidence="2 3">FSL H7-0744</strain>
    </source>
</reference>
<feature type="transmembrane region" description="Helical" evidence="1">
    <location>
        <begin position="363"/>
        <end position="380"/>
    </location>
</feature>
<keyword evidence="1" id="KW-0812">Transmembrane</keyword>
<gene>
    <name evidence="2" type="ORF">BSK56_01820</name>
</gene>
<keyword evidence="1" id="KW-0472">Membrane</keyword>
<feature type="transmembrane region" description="Helical" evidence="1">
    <location>
        <begin position="451"/>
        <end position="472"/>
    </location>
</feature>
<accession>A0ABX3HSA2</accession>
<keyword evidence="1" id="KW-1133">Transmembrane helix</keyword>
<evidence type="ECO:0000313" key="3">
    <source>
        <dbReference type="Proteomes" id="UP000187412"/>
    </source>
</evidence>
<feature type="transmembrane region" description="Helical" evidence="1">
    <location>
        <begin position="70"/>
        <end position="92"/>
    </location>
</feature>
<dbReference type="RefSeq" id="WP_076109076.1">
    <property type="nucleotide sequence ID" value="NZ_MPTB01000002.1"/>
</dbReference>
<feature type="transmembrane region" description="Helical" evidence="1">
    <location>
        <begin position="21"/>
        <end position="41"/>
    </location>
</feature>